<dbReference type="RefSeq" id="WP_068275812.1">
    <property type="nucleotide sequence ID" value="NZ_LQZG01000003.1"/>
</dbReference>
<feature type="binding site" evidence="7">
    <location>
        <position position="9"/>
    </location>
    <ligand>
        <name>Mg(2+)</name>
        <dbReference type="ChEBI" id="CHEBI:18420"/>
    </ligand>
</feature>
<comment type="catalytic activity">
    <reaction evidence="7">
        <text>ATP + [prokaryotic ubiquitin-like protein]-L-glutamate + [protein]-L-lysine = ADP + phosphate + N(6)-([prokaryotic ubiquitin-like protein]-gamma-L-glutamyl)-[protein]-L-lysine.</text>
        <dbReference type="EC" id="6.3.1.19"/>
    </reaction>
</comment>
<dbReference type="HAMAP" id="MF_02111">
    <property type="entry name" value="Pup_ligase"/>
    <property type="match status" value="1"/>
</dbReference>
<dbReference type="GO" id="GO:0010498">
    <property type="term" value="P:proteasomal protein catabolic process"/>
    <property type="evidence" value="ECO:0007669"/>
    <property type="project" value="UniProtKB-UniRule"/>
</dbReference>
<comment type="function">
    <text evidence="7">Catalyzes the covalent attachment of the prokaryotic ubiquitin-like protein modifier Pup to the proteasomal substrate proteins, thereby targeting them for proteasomal degradation. This tagging system is termed pupylation. The ligation reaction involves the side-chain carboxylate of the C-terminal glutamate of Pup and the side-chain amino group of a substrate lysine.</text>
</comment>
<dbReference type="UniPathway" id="UPA00997"/>
<dbReference type="PANTHER" id="PTHR42307:SF3">
    <property type="entry name" value="PUP--PROTEIN LIGASE"/>
    <property type="match status" value="1"/>
</dbReference>
<keyword evidence="6 7" id="KW-0460">Magnesium</keyword>
<keyword evidence="11" id="KW-1185">Reference proteome</keyword>
<dbReference type="GO" id="GO:0016879">
    <property type="term" value="F:ligase activity, forming carbon-nitrogen bonds"/>
    <property type="evidence" value="ECO:0007669"/>
    <property type="project" value="UniProtKB-UniRule"/>
</dbReference>
<protein>
    <recommendedName>
        <fullName evidence="7 8">Pup--protein ligase</fullName>
        <ecNumber evidence="7 8">6.3.1.19</ecNumber>
    </recommendedName>
    <alternativeName>
        <fullName evidence="7">Proteasome accessory factor A</fullName>
    </alternativeName>
    <alternativeName>
        <fullName evidence="7">Pup-conjugating enzyme</fullName>
    </alternativeName>
</protein>
<evidence type="ECO:0000256" key="7">
    <source>
        <dbReference type="HAMAP-Rule" id="MF_02111"/>
    </source>
</evidence>
<dbReference type="PANTHER" id="PTHR42307">
    <property type="entry name" value="PUP DEAMIDASE/DEPUPYLASE"/>
    <property type="match status" value="1"/>
</dbReference>
<evidence type="ECO:0000256" key="5">
    <source>
        <dbReference type="ARBA" id="ARBA00022840"/>
    </source>
</evidence>
<dbReference type="EC" id="6.3.1.19" evidence="7 8"/>
<dbReference type="InterPro" id="IPR004347">
    <property type="entry name" value="Pup_ligase/deamidase"/>
</dbReference>
<reference evidence="10 11" key="1">
    <citation type="submission" date="2016-01" db="EMBL/GenBank/DDBJ databases">
        <title>Janibacter melonis strain CD11_4 genome sequencing and assembly.</title>
        <authorList>
            <person name="Nair G.R."/>
            <person name="Kaur G."/>
            <person name="Chander A.M."/>
            <person name="Mayilraj S."/>
        </authorList>
    </citation>
    <scope>NUCLEOTIDE SEQUENCE [LARGE SCALE GENOMIC DNA]</scope>
    <source>
        <strain evidence="10 11">CD11-4</strain>
    </source>
</reference>
<keyword evidence="5 7" id="KW-0067">ATP-binding</keyword>
<evidence type="ECO:0000313" key="10">
    <source>
        <dbReference type="EMBL" id="OAB87074.1"/>
    </source>
</evidence>
<feature type="active site" description="Proton acceptor" evidence="7 9">
    <location>
        <position position="57"/>
    </location>
</feature>
<gene>
    <name evidence="7" type="primary">pafA</name>
    <name evidence="10" type="ORF">AWH69_11925</name>
</gene>
<evidence type="ECO:0000256" key="8">
    <source>
        <dbReference type="NCBIfam" id="TIGR03686"/>
    </source>
</evidence>
<accession>A0A176QBQ1</accession>
<comment type="caution">
    <text evidence="10">The sequence shown here is derived from an EMBL/GenBank/DDBJ whole genome shotgun (WGS) entry which is preliminary data.</text>
</comment>
<dbReference type="GO" id="GO:0070490">
    <property type="term" value="P:protein pupylation"/>
    <property type="evidence" value="ECO:0007669"/>
    <property type="project" value="UniProtKB-UniRule"/>
</dbReference>
<dbReference type="NCBIfam" id="TIGR03686">
    <property type="entry name" value="pupylate_PafA"/>
    <property type="match status" value="1"/>
</dbReference>
<evidence type="ECO:0000313" key="11">
    <source>
        <dbReference type="Proteomes" id="UP000076976"/>
    </source>
</evidence>
<dbReference type="GO" id="GO:0019941">
    <property type="term" value="P:modification-dependent protein catabolic process"/>
    <property type="evidence" value="ECO:0007669"/>
    <property type="project" value="UniProtKB-UniRule"/>
</dbReference>
<keyword evidence="2 7" id="KW-0479">Metal-binding</keyword>
<keyword evidence="4 7" id="KW-0833">Ubl conjugation pathway</keyword>
<dbReference type="PIRSF" id="PIRSF018077">
    <property type="entry name" value="UCP018077"/>
    <property type="match status" value="1"/>
</dbReference>
<name>A0A176QBQ1_9MICO</name>
<evidence type="ECO:0000256" key="6">
    <source>
        <dbReference type="ARBA" id="ARBA00022842"/>
    </source>
</evidence>
<sequence length="464" mass="51566">MERRIYGIETEFGVTCTSQGRRRLTPDEVARYMFRSVVRWGRSSNVFLGNGARLYLDVGSHPEYATAECDDLLDLVAHDRAGELVVQQLVDDAQTRLAEDEVDGEIYVFKNNVDSAGNSYGCHENFLVARTDDFGAITEGLLPFLISRQLVAGTGKVMSTSQGPVFSVSQRADHIWEGVSSATTRSRPIINTRDEPHADAERYRRMHVIVGDSTMTETTTLLKVGSASLVLRMLESGVRMDHLRLENPIRAIRDISLDITGRATVRLADGRQMSGLELQQAYLDGVLELVEREGIDDAVTTQVVELWQRTLTAIETDRLDLVATEVDWVVKHRLLDAYAASRGVGMEDSRIAQLDLAYHDIDPQRGVHHVLQRAGRVARVVDDARVAAAVDTPPQTTRARLRGDFVRAAREHGRDFTVDWVHLKLNDATQRTILCKDPFAAVDERVDALIASMRPASPEPAAAP</sequence>
<evidence type="ECO:0000256" key="4">
    <source>
        <dbReference type="ARBA" id="ARBA00022786"/>
    </source>
</evidence>
<comment type="pathway">
    <text evidence="7">Protein modification; protein pupylation.</text>
</comment>
<dbReference type="GO" id="GO:0005524">
    <property type="term" value="F:ATP binding"/>
    <property type="evidence" value="ECO:0007669"/>
    <property type="project" value="UniProtKB-UniRule"/>
</dbReference>
<feature type="binding site" evidence="7">
    <location>
        <position position="66"/>
    </location>
    <ligand>
        <name>ATP</name>
        <dbReference type="ChEBI" id="CHEBI:30616"/>
    </ligand>
</feature>
<comment type="pathway">
    <text evidence="7">Protein degradation; proteasomal Pup-dependent pathway.</text>
</comment>
<dbReference type="Proteomes" id="UP000076976">
    <property type="component" value="Unassembled WGS sequence"/>
</dbReference>
<dbReference type="AlphaFoldDB" id="A0A176QBQ1"/>
<dbReference type="GO" id="GO:0019787">
    <property type="term" value="F:ubiquitin-like protein transferase activity"/>
    <property type="evidence" value="ECO:0007669"/>
    <property type="project" value="UniProtKB-UniRule"/>
</dbReference>
<dbReference type="InterPro" id="IPR022279">
    <property type="entry name" value="Pup_ligase"/>
</dbReference>
<comment type="miscellaneous">
    <text evidence="7">The reaction mechanism probably proceeds via the activation of Pup by phosphorylation of its C-terminal glutamate, which is then subject to nucleophilic attack by the substrate lysine, resulting in an isopeptide bond and the release of phosphate as a good leaving group.</text>
</comment>
<dbReference type="STRING" id="262209.AWH69_11925"/>
<evidence type="ECO:0000256" key="1">
    <source>
        <dbReference type="ARBA" id="ARBA00022598"/>
    </source>
</evidence>
<dbReference type="Pfam" id="PF03136">
    <property type="entry name" value="Pup_ligase"/>
    <property type="match status" value="1"/>
</dbReference>
<feature type="binding site" evidence="7">
    <location>
        <position position="53"/>
    </location>
    <ligand>
        <name>ATP</name>
        <dbReference type="ChEBI" id="CHEBI:30616"/>
    </ligand>
</feature>
<feature type="binding site" evidence="7">
    <location>
        <position position="63"/>
    </location>
    <ligand>
        <name>Mg(2+)</name>
        <dbReference type="ChEBI" id="CHEBI:18420"/>
    </ligand>
</feature>
<feature type="binding site" evidence="7">
    <location>
        <position position="420"/>
    </location>
    <ligand>
        <name>ATP</name>
        <dbReference type="ChEBI" id="CHEBI:30616"/>
    </ligand>
</feature>
<feature type="binding site" evidence="7">
    <location>
        <position position="55"/>
    </location>
    <ligand>
        <name>Mg(2+)</name>
        <dbReference type="ChEBI" id="CHEBI:18420"/>
    </ligand>
</feature>
<keyword evidence="3 7" id="KW-0547">Nucleotide-binding</keyword>
<organism evidence="10 11">
    <name type="scientific">Janibacter melonis</name>
    <dbReference type="NCBI Taxonomy" id="262209"/>
    <lineage>
        <taxon>Bacteria</taxon>
        <taxon>Bacillati</taxon>
        <taxon>Actinomycetota</taxon>
        <taxon>Actinomycetes</taxon>
        <taxon>Micrococcales</taxon>
        <taxon>Intrasporangiaceae</taxon>
        <taxon>Janibacter</taxon>
    </lineage>
</organism>
<proteinExistence type="inferred from homology"/>
<dbReference type="EMBL" id="LQZG01000003">
    <property type="protein sequence ID" value="OAB87074.1"/>
    <property type="molecule type" value="Genomic_DNA"/>
</dbReference>
<evidence type="ECO:0000256" key="2">
    <source>
        <dbReference type="ARBA" id="ARBA00022723"/>
    </source>
</evidence>
<comment type="similarity">
    <text evidence="7">Belongs to the Pup ligase/Pup deamidase family. Pup-conjugating enzyme subfamily.</text>
</comment>
<evidence type="ECO:0000256" key="9">
    <source>
        <dbReference type="PIRSR" id="PIRSR018077-1"/>
    </source>
</evidence>
<dbReference type="GO" id="GO:0000287">
    <property type="term" value="F:magnesium ion binding"/>
    <property type="evidence" value="ECO:0007669"/>
    <property type="project" value="UniProtKB-UniRule"/>
</dbReference>
<evidence type="ECO:0000256" key="3">
    <source>
        <dbReference type="ARBA" id="ARBA00022741"/>
    </source>
</evidence>
<keyword evidence="1 7" id="KW-0436">Ligase</keyword>
<dbReference type="UniPathway" id="UPA00998"/>